<keyword evidence="2" id="KW-1133">Transmembrane helix</keyword>
<keyword evidence="4" id="KW-1185">Reference proteome</keyword>
<dbReference type="EMBL" id="JACOOY010000002">
    <property type="protein sequence ID" value="MBC5664062.1"/>
    <property type="molecule type" value="Genomic_DNA"/>
</dbReference>
<organism evidence="3 4">
    <name type="scientific">Dorea hominis</name>
    <dbReference type="NCBI Taxonomy" id="2763040"/>
    <lineage>
        <taxon>Bacteria</taxon>
        <taxon>Bacillati</taxon>
        <taxon>Bacillota</taxon>
        <taxon>Clostridia</taxon>
        <taxon>Lachnospirales</taxon>
        <taxon>Lachnospiraceae</taxon>
        <taxon>Dorea</taxon>
    </lineage>
</organism>
<reference evidence="3 4" key="1">
    <citation type="submission" date="2020-08" db="EMBL/GenBank/DDBJ databases">
        <title>Genome public.</title>
        <authorList>
            <person name="Liu C."/>
            <person name="Sun Q."/>
        </authorList>
    </citation>
    <scope>NUCLEOTIDE SEQUENCE [LARGE SCALE GENOMIC DNA]</scope>
    <source>
        <strain evidence="3 4">NSJ-36</strain>
    </source>
</reference>
<gene>
    <name evidence="3" type="ORF">H8S07_02010</name>
</gene>
<sequence length="123" mass="13512">MVKYLLVVAGGLIFLAGYSFMKKNEGSGKTMRIYALFAYAGLSLIILAGARVLDPVFAQMGSWADNIQLAVQAACFVIGAEVLLKPAFEDQKEKRTSKKITSRGSVSQTKMTYTQSKKNHKKK</sequence>
<evidence type="ECO:0000313" key="4">
    <source>
        <dbReference type="Proteomes" id="UP000647235"/>
    </source>
</evidence>
<feature type="transmembrane region" description="Helical" evidence="2">
    <location>
        <begin position="69"/>
        <end position="88"/>
    </location>
</feature>
<feature type="compositionally biased region" description="Polar residues" evidence="1">
    <location>
        <begin position="102"/>
        <end position="116"/>
    </location>
</feature>
<comment type="caution">
    <text evidence="3">The sequence shown here is derived from an EMBL/GenBank/DDBJ whole genome shotgun (WGS) entry which is preliminary data.</text>
</comment>
<dbReference type="Proteomes" id="UP000647235">
    <property type="component" value="Unassembled WGS sequence"/>
</dbReference>
<feature type="region of interest" description="Disordered" evidence="1">
    <location>
        <begin position="92"/>
        <end position="123"/>
    </location>
</feature>
<protein>
    <recommendedName>
        <fullName evidence="5">DUF2304 domain-containing protein</fullName>
    </recommendedName>
</protein>
<keyword evidence="2" id="KW-0812">Transmembrane</keyword>
<feature type="transmembrane region" description="Helical" evidence="2">
    <location>
        <begin position="6"/>
        <end position="21"/>
    </location>
</feature>
<evidence type="ECO:0000256" key="1">
    <source>
        <dbReference type="SAM" id="MobiDB-lite"/>
    </source>
</evidence>
<evidence type="ECO:0000256" key="2">
    <source>
        <dbReference type="SAM" id="Phobius"/>
    </source>
</evidence>
<keyword evidence="2" id="KW-0472">Membrane</keyword>
<proteinExistence type="predicted"/>
<name>A0ABR7ESU8_9FIRM</name>
<evidence type="ECO:0000313" key="3">
    <source>
        <dbReference type="EMBL" id="MBC5664062.1"/>
    </source>
</evidence>
<dbReference type="RefSeq" id="WP_117537243.1">
    <property type="nucleotide sequence ID" value="NZ_JACOOY010000002.1"/>
</dbReference>
<feature type="transmembrane region" description="Helical" evidence="2">
    <location>
        <begin position="33"/>
        <end position="53"/>
    </location>
</feature>
<accession>A0ABR7ESU8</accession>
<evidence type="ECO:0008006" key="5">
    <source>
        <dbReference type="Google" id="ProtNLM"/>
    </source>
</evidence>